<dbReference type="Pfam" id="PF12796">
    <property type="entry name" value="Ank_2"/>
    <property type="match status" value="1"/>
</dbReference>
<dbReference type="PROSITE" id="PS50088">
    <property type="entry name" value="ANK_REPEAT"/>
    <property type="match status" value="2"/>
</dbReference>
<evidence type="ECO:0000256" key="1">
    <source>
        <dbReference type="ARBA" id="ARBA00022737"/>
    </source>
</evidence>
<feature type="non-terminal residue" evidence="4">
    <location>
        <position position="1"/>
    </location>
</feature>
<reference evidence="6" key="1">
    <citation type="submission" date="2012-12" db="EMBL/GenBank/DDBJ databases">
        <authorList>
            <person name="Hellsten U."/>
            <person name="Grimwood J."/>
            <person name="Chapman J.A."/>
            <person name="Shapiro H."/>
            <person name="Aerts A."/>
            <person name="Otillar R.P."/>
            <person name="Terry A.Y."/>
            <person name="Boore J.L."/>
            <person name="Simakov O."/>
            <person name="Marletaz F."/>
            <person name="Cho S.-J."/>
            <person name="Edsinger-Gonzales E."/>
            <person name="Havlak P."/>
            <person name="Kuo D.-H."/>
            <person name="Larsson T."/>
            <person name="Lv J."/>
            <person name="Arendt D."/>
            <person name="Savage R."/>
            <person name="Osoegawa K."/>
            <person name="de Jong P."/>
            <person name="Lindberg D.R."/>
            <person name="Seaver E.C."/>
            <person name="Weisblat D.A."/>
            <person name="Putnam N.H."/>
            <person name="Grigoriev I.V."/>
            <person name="Rokhsar D.S."/>
        </authorList>
    </citation>
    <scope>NUCLEOTIDE SEQUENCE</scope>
    <source>
        <strain evidence="6">I ESC-2004</strain>
    </source>
</reference>
<dbReference type="EMBL" id="KB295303">
    <property type="protein sequence ID" value="ELU13321.1"/>
    <property type="molecule type" value="Genomic_DNA"/>
</dbReference>
<organism evidence="4">
    <name type="scientific">Capitella teleta</name>
    <name type="common">Polychaete worm</name>
    <dbReference type="NCBI Taxonomy" id="283909"/>
    <lineage>
        <taxon>Eukaryota</taxon>
        <taxon>Metazoa</taxon>
        <taxon>Spiralia</taxon>
        <taxon>Lophotrochozoa</taxon>
        <taxon>Annelida</taxon>
        <taxon>Polychaeta</taxon>
        <taxon>Sedentaria</taxon>
        <taxon>Scolecida</taxon>
        <taxon>Capitellidae</taxon>
        <taxon>Capitella</taxon>
    </lineage>
</organism>
<dbReference type="STRING" id="283909.R7VAF7"/>
<reference evidence="4 6" key="2">
    <citation type="journal article" date="2013" name="Nature">
        <title>Insights into bilaterian evolution from three spiralian genomes.</title>
        <authorList>
            <person name="Simakov O."/>
            <person name="Marletaz F."/>
            <person name="Cho S.J."/>
            <person name="Edsinger-Gonzales E."/>
            <person name="Havlak P."/>
            <person name="Hellsten U."/>
            <person name="Kuo D.H."/>
            <person name="Larsson T."/>
            <person name="Lv J."/>
            <person name="Arendt D."/>
            <person name="Savage R."/>
            <person name="Osoegawa K."/>
            <person name="de Jong P."/>
            <person name="Grimwood J."/>
            <person name="Chapman J.A."/>
            <person name="Shapiro H."/>
            <person name="Aerts A."/>
            <person name="Otillar R.P."/>
            <person name="Terry A.Y."/>
            <person name="Boore J.L."/>
            <person name="Grigoriev I.V."/>
            <person name="Lindberg D.R."/>
            <person name="Seaver E.C."/>
            <person name="Weisblat D.A."/>
            <person name="Putnam N.H."/>
            <person name="Rokhsar D.S."/>
        </authorList>
    </citation>
    <scope>NUCLEOTIDE SEQUENCE</scope>
    <source>
        <strain evidence="4 6">I ESC-2004</strain>
    </source>
</reference>
<dbReference type="PANTHER" id="PTHR24173:SF74">
    <property type="entry name" value="ANKYRIN REPEAT DOMAIN-CONTAINING PROTEIN 16"/>
    <property type="match status" value="1"/>
</dbReference>
<evidence type="ECO:0000313" key="4">
    <source>
        <dbReference type="EMBL" id="ELU13321.1"/>
    </source>
</evidence>
<dbReference type="PANTHER" id="PTHR24173">
    <property type="entry name" value="ANKYRIN REPEAT CONTAINING"/>
    <property type="match status" value="1"/>
</dbReference>
<evidence type="ECO:0000313" key="5">
    <source>
        <dbReference type="EnsemblMetazoa" id="CapteP47309"/>
    </source>
</evidence>
<feature type="repeat" description="ANK" evidence="3">
    <location>
        <begin position="62"/>
        <end position="94"/>
    </location>
</feature>
<feature type="non-terminal residue" evidence="4">
    <location>
        <position position="124"/>
    </location>
</feature>
<dbReference type="EnsemblMetazoa" id="CapteT47309">
    <property type="protein sequence ID" value="CapteP47309"/>
    <property type="gene ID" value="CapteG47309"/>
</dbReference>
<accession>R7VAF7</accession>
<dbReference type="HOGENOM" id="CLU_000134_18_1_1"/>
<dbReference type="EMBL" id="AMQN01019097">
    <property type="status" value="NOT_ANNOTATED_CDS"/>
    <property type="molecule type" value="Genomic_DNA"/>
</dbReference>
<dbReference type="OrthoDB" id="4034597at2759"/>
<dbReference type="Proteomes" id="UP000014760">
    <property type="component" value="Unassembled WGS sequence"/>
</dbReference>
<dbReference type="OMA" id="LMLACHV"/>
<keyword evidence="2 3" id="KW-0040">ANK repeat</keyword>
<proteinExistence type="predicted"/>
<gene>
    <name evidence="4" type="ORF">CAPTEDRAFT_47309</name>
</gene>
<dbReference type="PROSITE" id="PS50297">
    <property type="entry name" value="ANK_REP_REGION"/>
    <property type="match status" value="1"/>
</dbReference>
<dbReference type="InterPro" id="IPR002110">
    <property type="entry name" value="Ankyrin_rpt"/>
</dbReference>
<reference evidence="5" key="3">
    <citation type="submission" date="2015-06" db="UniProtKB">
        <authorList>
            <consortium name="EnsemblMetazoa"/>
        </authorList>
    </citation>
    <scope>IDENTIFICATION</scope>
</reference>
<dbReference type="SMART" id="SM00248">
    <property type="entry name" value="ANK"/>
    <property type="match status" value="4"/>
</dbReference>
<sequence length="124" mass="13638">LMQAVKASFHDCCRVLLSAKANVNAMDIYYNTPLMLACEQGDAGLVEMLLDFEADVRRTNSGRNTALHSAAQWAHEDCARMLISKNPDLDAQDAQWRTSLMLAAAHAQPADNMIRMLVKAGCDV</sequence>
<dbReference type="Gene3D" id="1.25.40.20">
    <property type="entry name" value="Ankyrin repeat-containing domain"/>
    <property type="match status" value="2"/>
</dbReference>
<dbReference type="InterPro" id="IPR036770">
    <property type="entry name" value="Ankyrin_rpt-contain_sf"/>
</dbReference>
<dbReference type="SUPFAM" id="SSF48403">
    <property type="entry name" value="Ankyrin repeat"/>
    <property type="match status" value="1"/>
</dbReference>
<keyword evidence="1" id="KW-0677">Repeat</keyword>
<feature type="repeat" description="ANK" evidence="3">
    <location>
        <begin position="29"/>
        <end position="61"/>
    </location>
</feature>
<protein>
    <submittedName>
        <fullName evidence="4 5">Uncharacterized protein</fullName>
    </submittedName>
</protein>
<evidence type="ECO:0000313" key="6">
    <source>
        <dbReference type="Proteomes" id="UP000014760"/>
    </source>
</evidence>
<evidence type="ECO:0000256" key="2">
    <source>
        <dbReference type="ARBA" id="ARBA00023043"/>
    </source>
</evidence>
<name>R7VAF7_CAPTE</name>
<dbReference type="AlphaFoldDB" id="R7VAF7"/>
<keyword evidence="6" id="KW-1185">Reference proteome</keyword>
<evidence type="ECO:0000256" key="3">
    <source>
        <dbReference type="PROSITE-ProRule" id="PRU00023"/>
    </source>
</evidence>